<dbReference type="PANTHER" id="PTHR43537">
    <property type="entry name" value="TRANSCRIPTIONAL REGULATOR, GNTR FAMILY"/>
    <property type="match status" value="1"/>
</dbReference>
<reference evidence="5 6" key="1">
    <citation type="submission" date="2020-08" db="EMBL/GenBank/DDBJ databases">
        <title>Genomic Encyclopedia of Type Strains, Phase III (KMG-III): the genomes of soil and plant-associated and newly described type strains.</title>
        <authorList>
            <person name="Whitman W."/>
        </authorList>
    </citation>
    <scope>NUCLEOTIDE SEQUENCE [LARGE SCALE GENOMIC DNA]</scope>
    <source>
        <strain evidence="5 6">CECT 8799</strain>
    </source>
</reference>
<keyword evidence="2 5" id="KW-0238">DNA-binding</keyword>
<sequence length="305" mass="34576">MAKKSYLVQQTCNRLLDRVETIFGSDSPYLPSDLALATELEVSRTTLRAALEQLNGKGLIERDGAGKRVVRKPGEEDYYDISSAPASKEEVVQKYFLSLINGGKLLPGSRFSELELAKQSGCNTVTVREFLVRFSRFGLIEKKPRSQWQMVEFDARFAGELVEFRKVLEMRALVKLLDCDDGHPVWGELREVLALHQTVKRDFGKRYTEVPALDARLHQALQMGIDNRFISQFFEVVSFVCHYHYQWHKAGEKSRLRIAVDEHIDLMVAVLARDVAGAVKALEAHLDTAERTLLECATRVCSELA</sequence>
<dbReference type="PRINTS" id="PR00035">
    <property type="entry name" value="HTHGNTR"/>
</dbReference>
<dbReference type="GO" id="GO:0003677">
    <property type="term" value="F:DNA binding"/>
    <property type="evidence" value="ECO:0007669"/>
    <property type="project" value="UniProtKB-KW"/>
</dbReference>
<accession>A0A7W4Z8W2</accession>
<dbReference type="SUPFAM" id="SSF48008">
    <property type="entry name" value="GntR ligand-binding domain-like"/>
    <property type="match status" value="1"/>
</dbReference>
<organism evidence="5 6">
    <name type="scientific">Microbulbifer rhizosphaerae</name>
    <dbReference type="NCBI Taxonomy" id="1562603"/>
    <lineage>
        <taxon>Bacteria</taxon>
        <taxon>Pseudomonadati</taxon>
        <taxon>Pseudomonadota</taxon>
        <taxon>Gammaproteobacteria</taxon>
        <taxon>Cellvibrionales</taxon>
        <taxon>Microbulbiferaceae</taxon>
        <taxon>Microbulbifer</taxon>
    </lineage>
</organism>
<gene>
    <name evidence="5" type="ORF">FHS09_002046</name>
</gene>
<evidence type="ECO:0000256" key="2">
    <source>
        <dbReference type="ARBA" id="ARBA00023125"/>
    </source>
</evidence>
<keyword evidence="1" id="KW-0805">Transcription regulation</keyword>
<proteinExistence type="predicted"/>
<keyword evidence="6" id="KW-1185">Reference proteome</keyword>
<dbReference type="InterPro" id="IPR000524">
    <property type="entry name" value="Tscrpt_reg_HTH_GntR"/>
</dbReference>
<evidence type="ECO:0000313" key="5">
    <source>
        <dbReference type="EMBL" id="MBB3061213.1"/>
    </source>
</evidence>
<dbReference type="Proteomes" id="UP000535937">
    <property type="component" value="Unassembled WGS sequence"/>
</dbReference>
<dbReference type="Gene3D" id="1.20.120.530">
    <property type="entry name" value="GntR ligand-binding domain-like"/>
    <property type="match status" value="1"/>
</dbReference>
<evidence type="ECO:0000256" key="1">
    <source>
        <dbReference type="ARBA" id="ARBA00023015"/>
    </source>
</evidence>
<protein>
    <submittedName>
        <fullName evidence="5">DNA-binding GntR family transcriptional regulator</fullName>
    </submittedName>
</protein>
<comment type="caution">
    <text evidence="5">The sequence shown here is derived from an EMBL/GenBank/DDBJ whole genome shotgun (WGS) entry which is preliminary data.</text>
</comment>
<dbReference type="SMART" id="SM00895">
    <property type="entry name" value="FCD"/>
    <property type="match status" value="1"/>
</dbReference>
<dbReference type="InterPro" id="IPR036388">
    <property type="entry name" value="WH-like_DNA-bd_sf"/>
</dbReference>
<dbReference type="InterPro" id="IPR011711">
    <property type="entry name" value="GntR_C"/>
</dbReference>
<keyword evidence="3" id="KW-0804">Transcription</keyword>
<dbReference type="RefSeq" id="WP_221191923.1">
    <property type="nucleotide sequence ID" value="NZ_JACHWZ010000008.1"/>
</dbReference>
<dbReference type="GO" id="GO:0003700">
    <property type="term" value="F:DNA-binding transcription factor activity"/>
    <property type="evidence" value="ECO:0007669"/>
    <property type="project" value="InterPro"/>
</dbReference>
<name>A0A7W4Z8W2_9GAMM</name>
<dbReference type="PROSITE" id="PS50949">
    <property type="entry name" value="HTH_GNTR"/>
    <property type="match status" value="1"/>
</dbReference>
<dbReference type="Gene3D" id="1.10.10.10">
    <property type="entry name" value="Winged helix-like DNA-binding domain superfamily/Winged helix DNA-binding domain"/>
    <property type="match status" value="2"/>
</dbReference>
<dbReference type="AlphaFoldDB" id="A0A7W4Z8W2"/>
<dbReference type="InterPro" id="IPR008920">
    <property type="entry name" value="TF_FadR/GntR_C"/>
</dbReference>
<evidence type="ECO:0000313" key="6">
    <source>
        <dbReference type="Proteomes" id="UP000535937"/>
    </source>
</evidence>
<dbReference type="Pfam" id="PF00392">
    <property type="entry name" value="GntR"/>
    <property type="match status" value="1"/>
</dbReference>
<feature type="domain" description="HTH gntR-type" evidence="4">
    <location>
        <begin position="5"/>
        <end position="72"/>
    </location>
</feature>
<evidence type="ECO:0000259" key="4">
    <source>
        <dbReference type="PROSITE" id="PS50949"/>
    </source>
</evidence>
<dbReference type="PANTHER" id="PTHR43537:SF51">
    <property type="entry name" value="HTH-TYPE TRANSCRIPTIONAL REGULATOR LGOR-RELATED"/>
    <property type="match status" value="1"/>
</dbReference>
<dbReference type="SUPFAM" id="SSF46785">
    <property type="entry name" value="Winged helix' DNA-binding domain"/>
    <property type="match status" value="2"/>
</dbReference>
<dbReference type="Pfam" id="PF07729">
    <property type="entry name" value="FCD"/>
    <property type="match status" value="1"/>
</dbReference>
<evidence type="ECO:0000256" key="3">
    <source>
        <dbReference type="ARBA" id="ARBA00023163"/>
    </source>
</evidence>
<dbReference type="EMBL" id="JACHWZ010000008">
    <property type="protein sequence ID" value="MBB3061213.1"/>
    <property type="molecule type" value="Genomic_DNA"/>
</dbReference>
<dbReference type="InterPro" id="IPR036390">
    <property type="entry name" value="WH_DNA-bd_sf"/>
</dbReference>